<dbReference type="Proteomes" id="UP000029556">
    <property type="component" value="Unassembled WGS sequence"/>
</dbReference>
<protein>
    <submittedName>
        <fullName evidence="2">XRE family transcriptional regulator</fullName>
    </submittedName>
</protein>
<feature type="domain" description="HTH cro/C1-type" evidence="1">
    <location>
        <begin position="48"/>
        <end position="101"/>
    </location>
</feature>
<accession>A0A096BMU3</accession>
<dbReference type="RefSeq" id="WP_036873256.1">
    <property type="nucleotide sequence ID" value="NZ_JRNN01000067.1"/>
</dbReference>
<reference evidence="2 3" key="1">
    <citation type="submission" date="2014-07" db="EMBL/GenBank/DDBJ databases">
        <authorList>
            <person name="McCorrison J."/>
            <person name="Sanka R."/>
            <person name="Torralba M."/>
            <person name="Gillis M."/>
            <person name="Haft D.H."/>
            <person name="Methe B."/>
            <person name="Sutton G."/>
            <person name="Nelson K.E."/>
        </authorList>
    </citation>
    <scope>NUCLEOTIDE SEQUENCE [LARGE SCALE GENOMIC DNA]</scope>
    <source>
        <strain evidence="2 3">DNF00853</strain>
    </source>
</reference>
<comment type="caution">
    <text evidence="2">The sequence shown here is derived from an EMBL/GenBank/DDBJ whole genome shotgun (WGS) entry which is preliminary data.</text>
</comment>
<dbReference type="CDD" id="cd00093">
    <property type="entry name" value="HTH_XRE"/>
    <property type="match status" value="1"/>
</dbReference>
<organism evidence="2 3">
    <name type="scientific">Hoylesella buccalis DNF00853</name>
    <dbReference type="NCBI Taxonomy" id="1401074"/>
    <lineage>
        <taxon>Bacteria</taxon>
        <taxon>Pseudomonadati</taxon>
        <taxon>Bacteroidota</taxon>
        <taxon>Bacteroidia</taxon>
        <taxon>Bacteroidales</taxon>
        <taxon>Prevotellaceae</taxon>
        <taxon>Hoylesella</taxon>
    </lineage>
</organism>
<dbReference type="Gene3D" id="1.10.260.40">
    <property type="entry name" value="lambda repressor-like DNA-binding domains"/>
    <property type="match status" value="1"/>
</dbReference>
<dbReference type="InterPro" id="IPR001387">
    <property type="entry name" value="Cro/C1-type_HTH"/>
</dbReference>
<dbReference type="InterPro" id="IPR010982">
    <property type="entry name" value="Lambda_DNA-bd_dom_sf"/>
</dbReference>
<name>A0A096BMU3_9BACT</name>
<gene>
    <name evidence="2" type="ORF">HMPREF2137_07740</name>
</gene>
<dbReference type="SMART" id="SM00530">
    <property type="entry name" value="HTH_XRE"/>
    <property type="match status" value="1"/>
</dbReference>
<evidence type="ECO:0000313" key="3">
    <source>
        <dbReference type="Proteomes" id="UP000029556"/>
    </source>
</evidence>
<evidence type="ECO:0000313" key="2">
    <source>
        <dbReference type="EMBL" id="KGF34494.1"/>
    </source>
</evidence>
<sequence>MKQVGKFKTYTSDEVLDRHFGKIGTPRRDEFEQRVAASIHAYKLGEAIKKARIEQNLTQEELGERIGVKRAQVSRLEKGYSISIPTMSRVFKALGVPTASIDLGKIGKVALW</sequence>
<dbReference type="OrthoDB" id="1041855at2"/>
<dbReference type="AlphaFoldDB" id="A0A096BMU3"/>
<evidence type="ECO:0000259" key="1">
    <source>
        <dbReference type="PROSITE" id="PS50943"/>
    </source>
</evidence>
<dbReference type="EMBL" id="JRNN01000067">
    <property type="protein sequence ID" value="KGF34494.1"/>
    <property type="molecule type" value="Genomic_DNA"/>
</dbReference>
<proteinExistence type="predicted"/>
<dbReference type="GO" id="GO:0003677">
    <property type="term" value="F:DNA binding"/>
    <property type="evidence" value="ECO:0007669"/>
    <property type="project" value="InterPro"/>
</dbReference>
<dbReference type="SUPFAM" id="SSF47413">
    <property type="entry name" value="lambda repressor-like DNA-binding domains"/>
    <property type="match status" value="1"/>
</dbReference>
<dbReference type="PROSITE" id="PS50943">
    <property type="entry name" value="HTH_CROC1"/>
    <property type="match status" value="1"/>
</dbReference>
<dbReference type="Pfam" id="PF01381">
    <property type="entry name" value="HTH_3"/>
    <property type="match status" value="1"/>
</dbReference>